<evidence type="ECO:0000259" key="23">
    <source>
        <dbReference type="Pfam" id="PF02875"/>
    </source>
</evidence>
<sequence>MAHSDIILDRLSKLHPRIIDLSLDRMWKILERLGNPQDKLAPVIHAAGTNGKGSTLAYLRAMLEAAGARVQVYTSPHLVRFHERVRLGPKGLVGEDEFAAALEECERVNAGEPITIFEITTAAAFLIFSRHEADYLLLETGLGGRLDATNVVRRPLATIITPISLDHASYLGDTILKIAGEKAGIIKRGRPCIISAQLPEVRELLDRTAAERLAPVSISGQDWTATEERRRLVYQDDHGLMDLPLPRLSGRHQIENAGAAIATLRHVPWKVDEAAIAQGLGDVEWPARLQSITAGPIAEAAPPGAEIWLDGGHNPAAGEALAAAMAELEEKSPRPLVLVVGMLTSKEPTGFFAPFAGLAREAIMVPIPDAEASFPPRELAAHSASAGLTTRIEPGVEEALRNLPRSDGPCRILICGSLYLAGHVLRLQEAVLE</sequence>
<dbReference type="GO" id="GO:0046872">
    <property type="term" value="F:metal ion binding"/>
    <property type="evidence" value="ECO:0007669"/>
    <property type="project" value="UniProtKB-KW"/>
</dbReference>
<dbReference type="GO" id="GO:0008841">
    <property type="term" value="F:dihydrofolate synthase activity"/>
    <property type="evidence" value="ECO:0007669"/>
    <property type="project" value="UniProtKB-EC"/>
</dbReference>
<dbReference type="InterPro" id="IPR013221">
    <property type="entry name" value="Mur_ligase_cen"/>
</dbReference>
<comment type="pathway">
    <text evidence="4">Cofactor biosynthesis; tetrahydrofolylpolyglutamate biosynthesis.</text>
</comment>
<proteinExistence type="inferred from homology"/>
<evidence type="ECO:0000259" key="24">
    <source>
        <dbReference type="Pfam" id="PF08245"/>
    </source>
</evidence>
<evidence type="ECO:0000256" key="7">
    <source>
        <dbReference type="ARBA" id="ARBA00013025"/>
    </source>
</evidence>
<dbReference type="InterPro" id="IPR018109">
    <property type="entry name" value="Folylpolyglutamate_synth_CS"/>
</dbReference>
<dbReference type="PIRSF" id="PIRSF001563">
    <property type="entry name" value="Folylpolyglu_synth"/>
    <property type="match status" value="1"/>
</dbReference>
<dbReference type="NCBIfam" id="TIGR01499">
    <property type="entry name" value="folC"/>
    <property type="match status" value="1"/>
</dbReference>
<comment type="pathway">
    <text evidence="3">Cofactor biosynthesis; tetrahydrofolate biosynthesis; 7,8-dihydrofolate from 2-amino-4-hydroxy-6-hydroxymethyl-7,8-dihydropteridine diphosphate and 4-aminobenzoate: step 2/2.</text>
</comment>
<reference evidence="25 26" key="1">
    <citation type="journal article" date="2014" name="Genome Announc.">
        <title>Draft Genome Sequence of Lutibaculum baratangense Strain AMV1T, Isolated from a Mud Volcano in Andamans, India.</title>
        <authorList>
            <person name="Singh A."/>
            <person name="Sreenivas A."/>
            <person name="Sathyanarayana Reddy G."/>
            <person name="Pinnaka A.K."/>
            <person name="Shivaji S."/>
        </authorList>
    </citation>
    <scope>NUCLEOTIDE SEQUENCE [LARGE SCALE GENOMIC DNA]</scope>
    <source>
        <strain evidence="25 26">AMV1</strain>
    </source>
</reference>
<comment type="catalytic activity">
    <reaction evidence="21">
        <text>7,8-dihydropteroate + L-glutamate + ATP = 7,8-dihydrofolate + ADP + phosphate + H(+)</text>
        <dbReference type="Rhea" id="RHEA:23584"/>
        <dbReference type="ChEBI" id="CHEBI:15378"/>
        <dbReference type="ChEBI" id="CHEBI:17839"/>
        <dbReference type="ChEBI" id="CHEBI:29985"/>
        <dbReference type="ChEBI" id="CHEBI:30616"/>
        <dbReference type="ChEBI" id="CHEBI:43474"/>
        <dbReference type="ChEBI" id="CHEBI:57451"/>
        <dbReference type="ChEBI" id="CHEBI:456216"/>
        <dbReference type="EC" id="6.3.2.12"/>
    </reaction>
</comment>
<dbReference type="FunFam" id="3.40.1190.10:FF:000011">
    <property type="entry name" value="Folylpolyglutamate synthase/dihydrofolate synthase"/>
    <property type="match status" value="1"/>
</dbReference>
<dbReference type="EC" id="6.3.2.17" evidence="7"/>
<dbReference type="Pfam" id="PF02875">
    <property type="entry name" value="Mur_ligase_C"/>
    <property type="match status" value="1"/>
</dbReference>
<keyword evidence="14" id="KW-0289">Folate biosynthesis</keyword>
<evidence type="ECO:0000256" key="5">
    <source>
        <dbReference type="ARBA" id="ARBA00008276"/>
    </source>
</evidence>
<dbReference type="OrthoDB" id="9809356at2"/>
<dbReference type="AlphaFoldDB" id="V4RIL2"/>
<evidence type="ECO:0000256" key="18">
    <source>
        <dbReference type="ARBA" id="ARBA00047493"/>
    </source>
</evidence>
<dbReference type="EMBL" id="AWXZ01000017">
    <property type="protein sequence ID" value="ESR25926.1"/>
    <property type="molecule type" value="Genomic_DNA"/>
</dbReference>
<dbReference type="Pfam" id="PF08245">
    <property type="entry name" value="Mur_ligase_M"/>
    <property type="match status" value="1"/>
</dbReference>
<keyword evidence="9 22" id="KW-0436">Ligase</keyword>
<dbReference type="InterPro" id="IPR001645">
    <property type="entry name" value="Folylpolyglutamate_synth"/>
</dbReference>
<comment type="catalytic activity">
    <reaction evidence="19">
        <text>10-formyltetrahydrofolyl-(gamma-L-Glu)(n) + L-glutamate + ATP = 10-formyltetrahydrofolyl-(gamma-L-Glu)(n+1) + ADP + phosphate + H(+)</text>
        <dbReference type="Rhea" id="RHEA:51904"/>
        <dbReference type="Rhea" id="RHEA-COMP:13088"/>
        <dbReference type="Rhea" id="RHEA-COMP:14300"/>
        <dbReference type="ChEBI" id="CHEBI:15378"/>
        <dbReference type="ChEBI" id="CHEBI:29985"/>
        <dbReference type="ChEBI" id="CHEBI:30616"/>
        <dbReference type="ChEBI" id="CHEBI:43474"/>
        <dbReference type="ChEBI" id="CHEBI:134413"/>
        <dbReference type="ChEBI" id="CHEBI:456216"/>
        <dbReference type="EC" id="6.3.2.17"/>
    </reaction>
</comment>
<dbReference type="PROSITE" id="PS01012">
    <property type="entry name" value="FOLYLPOLYGLU_SYNT_2"/>
    <property type="match status" value="1"/>
</dbReference>
<dbReference type="InterPro" id="IPR036565">
    <property type="entry name" value="Mur-like_cat_sf"/>
</dbReference>
<comment type="caution">
    <text evidence="25">The sequence shown here is derived from an EMBL/GenBank/DDBJ whole genome shotgun (WGS) entry which is preliminary data.</text>
</comment>
<keyword evidence="26" id="KW-1185">Reference proteome</keyword>
<evidence type="ECO:0000256" key="17">
    <source>
        <dbReference type="ARBA" id="ARBA00032510"/>
    </source>
</evidence>
<evidence type="ECO:0000256" key="13">
    <source>
        <dbReference type="ARBA" id="ARBA00022842"/>
    </source>
</evidence>
<evidence type="ECO:0000256" key="16">
    <source>
        <dbReference type="ARBA" id="ARBA00030592"/>
    </source>
</evidence>
<dbReference type="Gene3D" id="3.90.190.20">
    <property type="entry name" value="Mur ligase, C-terminal domain"/>
    <property type="match status" value="1"/>
</dbReference>
<comment type="catalytic activity">
    <reaction evidence="18">
        <text>(6S)-5,6,7,8-tetrahydrofolyl-(gamma-L-Glu)(n) + L-glutamate + ATP = (6S)-5,6,7,8-tetrahydrofolyl-(gamma-L-Glu)(n+1) + ADP + phosphate + H(+)</text>
        <dbReference type="Rhea" id="RHEA:10580"/>
        <dbReference type="Rhea" id="RHEA-COMP:14738"/>
        <dbReference type="Rhea" id="RHEA-COMP:14740"/>
        <dbReference type="ChEBI" id="CHEBI:15378"/>
        <dbReference type="ChEBI" id="CHEBI:29985"/>
        <dbReference type="ChEBI" id="CHEBI:30616"/>
        <dbReference type="ChEBI" id="CHEBI:43474"/>
        <dbReference type="ChEBI" id="CHEBI:141005"/>
        <dbReference type="ChEBI" id="CHEBI:456216"/>
        <dbReference type="EC" id="6.3.2.17"/>
    </reaction>
</comment>
<dbReference type="STRING" id="631454.N177_1261"/>
<keyword evidence="11 22" id="KW-0547">Nucleotide-binding</keyword>
<keyword evidence="12 22" id="KW-0067">ATP-binding</keyword>
<dbReference type="PANTHER" id="PTHR11136">
    <property type="entry name" value="FOLYLPOLYGLUTAMATE SYNTHASE-RELATED"/>
    <property type="match status" value="1"/>
</dbReference>
<evidence type="ECO:0000256" key="19">
    <source>
        <dbReference type="ARBA" id="ARBA00047808"/>
    </source>
</evidence>
<evidence type="ECO:0000256" key="1">
    <source>
        <dbReference type="ARBA" id="ARBA00001946"/>
    </source>
</evidence>
<evidence type="ECO:0000256" key="10">
    <source>
        <dbReference type="ARBA" id="ARBA00022723"/>
    </source>
</evidence>
<organism evidence="25 26">
    <name type="scientific">Lutibaculum baratangense AMV1</name>
    <dbReference type="NCBI Taxonomy" id="631454"/>
    <lineage>
        <taxon>Bacteria</taxon>
        <taxon>Pseudomonadati</taxon>
        <taxon>Pseudomonadota</taxon>
        <taxon>Alphaproteobacteria</taxon>
        <taxon>Hyphomicrobiales</taxon>
        <taxon>Tepidamorphaceae</taxon>
        <taxon>Lutibaculum</taxon>
    </lineage>
</organism>
<dbReference type="UniPathway" id="UPA00077">
    <property type="reaction ID" value="UER00157"/>
</dbReference>
<evidence type="ECO:0000256" key="9">
    <source>
        <dbReference type="ARBA" id="ARBA00022598"/>
    </source>
</evidence>
<dbReference type="InterPro" id="IPR036615">
    <property type="entry name" value="Mur_ligase_C_dom_sf"/>
</dbReference>
<keyword evidence="10" id="KW-0479">Metal-binding</keyword>
<comment type="catalytic activity">
    <reaction evidence="20">
        <text>(6R)-5,10-methylenetetrahydrofolyl-(gamma-L-Glu)(n) + L-glutamate + ATP = (6R)-5,10-methylenetetrahydrofolyl-(gamma-L-Glu)(n+1) + ADP + phosphate + H(+)</text>
        <dbReference type="Rhea" id="RHEA:51912"/>
        <dbReference type="Rhea" id="RHEA-COMP:13257"/>
        <dbReference type="Rhea" id="RHEA-COMP:13258"/>
        <dbReference type="ChEBI" id="CHEBI:15378"/>
        <dbReference type="ChEBI" id="CHEBI:29985"/>
        <dbReference type="ChEBI" id="CHEBI:30616"/>
        <dbReference type="ChEBI" id="CHEBI:43474"/>
        <dbReference type="ChEBI" id="CHEBI:136572"/>
        <dbReference type="ChEBI" id="CHEBI:456216"/>
        <dbReference type="EC" id="6.3.2.17"/>
    </reaction>
</comment>
<dbReference type="GO" id="GO:0046656">
    <property type="term" value="P:folic acid biosynthetic process"/>
    <property type="evidence" value="ECO:0007669"/>
    <property type="project" value="UniProtKB-KW"/>
</dbReference>
<comment type="cofactor">
    <cofactor evidence="1">
        <name>Mg(2+)</name>
        <dbReference type="ChEBI" id="CHEBI:18420"/>
    </cofactor>
</comment>
<dbReference type="EC" id="6.3.2.12" evidence="6"/>
<evidence type="ECO:0000256" key="6">
    <source>
        <dbReference type="ARBA" id="ARBA00013023"/>
    </source>
</evidence>
<accession>V4RIL2</accession>
<dbReference type="PATRIC" id="fig|631454.5.peg.1246"/>
<evidence type="ECO:0000313" key="26">
    <source>
        <dbReference type="Proteomes" id="UP000017819"/>
    </source>
</evidence>
<comment type="similarity">
    <text evidence="5 22">Belongs to the folylpolyglutamate synthase family.</text>
</comment>
<keyword evidence="13" id="KW-0460">Magnesium</keyword>
<dbReference type="RefSeq" id="WP_023431406.1">
    <property type="nucleotide sequence ID" value="NZ_AWXZ01000017.1"/>
</dbReference>
<dbReference type="GO" id="GO:0004326">
    <property type="term" value="F:tetrahydrofolylpolyglutamate synthase activity"/>
    <property type="evidence" value="ECO:0007669"/>
    <property type="project" value="UniProtKB-EC"/>
</dbReference>
<dbReference type="GO" id="GO:0005737">
    <property type="term" value="C:cytoplasm"/>
    <property type="evidence" value="ECO:0007669"/>
    <property type="project" value="TreeGrafter"/>
</dbReference>
<dbReference type="GO" id="GO:0046654">
    <property type="term" value="P:tetrahydrofolate biosynthetic process"/>
    <property type="evidence" value="ECO:0007669"/>
    <property type="project" value="UniProtKB-UniPathway"/>
</dbReference>
<evidence type="ECO:0000256" key="21">
    <source>
        <dbReference type="ARBA" id="ARBA00049161"/>
    </source>
</evidence>
<evidence type="ECO:0000256" key="20">
    <source>
        <dbReference type="ARBA" id="ARBA00049035"/>
    </source>
</evidence>
<dbReference type="GO" id="GO:0005524">
    <property type="term" value="F:ATP binding"/>
    <property type="evidence" value="ECO:0007669"/>
    <property type="project" value="UniProtKB-KW"/>
</dbReference>
<protein>
    <recommendedName>
        <fullName evidence="8">Dihydrofolate synthase/folylpolyglutamate synthase</fullName>
        <ecNumber evidence="6">6.3.2.12</ecNumber>
        <ecNumber evidence="7">6.3.2.17</ecNumber>
    </recommendedName>
    <alternativeName>
        <fullName evidence="17">Folylpoly-gamma-glutamate synthetase-dihydrofolate synthetase</fullName>
    </alternativeName>
    <alternativeName>
        <fullName evidence="15">Folylpolyglutamate synthetase</fullName>
    </alternativeName>
    <alternativeName>
        <fullName evidence="16">Tetrahydrofolylpolyglutamate synthase</fullName>
    </alternativeName>
</protein>
<evidence type="ECO:0000256" key="22">
    <source>
        <dbReference type="PIRNR" id="PIRNR001563"/>
    </source>
</evidence>
<dbReference type="eggNOG" id="COG0285">
    <property type="taxonomic scope" value="Bacteria"/>
</dbReference>
<comment type="function">
    <text evidence="2">Functions in two distinct reactions of the de novo folate biosynthetic pathway. Catalyzes the addition of a glutamate residue to dihydropteroate (7,8-dihydropteroate or H2Pte) to form dihydrofolate (7,8-dihydrofolate monoglutamate or H2Pte-Glu). Also catalyzes successive additions of L-glutamate to tetrahydrofolate or 10-formyltetrahydrofolate or 5,10-methylenetetrahydrofolate, leading to folylpolyglutamate derivatives.</text>
</comment>
<evidence type="ECO:0000256" key="12">
    <source>
        <dbReference type="ARBA" id="ARBA00022840"/>
    </source>
</evidence>
<evidence type="ECO:0000256" key="11">
    <source>
        <dbReference type="ARBA" id="ARBA00022741"/>
    </source>
</evidence>
<feature type="domain" description="Mur ligase C-terminal" evidence="23">
    <location>
        <begin position="304"/>
        <end position="417"/>
    </location>
</feature>
<evidence type="ECO:0000256" key="14">
    <source>
        <dbReference type="ARBA" id="ARBA00022909"/>
    </source>
</evidence>
<evidence type="ECO:0000256" key="15">
    <source>
        <dbReference type="ARBA" id="ARBA00030048"/>
    </source>
</evidence>
<evidence type="ECO:0000256" key="4">
    <source>
        <dbReference type="ARBA" id="ARBA00005150"/>
    </source>
</evidence>
<dbReference type="InterPro" id="IPR004101">
    <property type="entry name" value="Mur_ligase_C"/>
</dbReference>
<dbReference type="SUPFAM" id="SSF53623">
    <property type="entry name" value="MurD-like peptide ligases, catalytic domain"/>
    <property type="match status" value="1"/>
</dbReference>
<evidence type="ECO:0000256" key="8">
    <source>
        <dbReference type="ARBA" id="ARBA00019357"/>
    </source>
</evidence>
<evidence type="ECO:0000256" key="2">
    <source>
        <dbReference type="ARBA" id="ARBA00002714"/>
    </source>
</evidence>
<dbReference type="Gene3D" id="3.40.1190.10">
    <property type="entry name" value="Mur-like, catalytic domain"/>
    <property type="match status" value="1"/>
</dbReference>
<name>V4RIL2_9HYPH</name>
<dbReference type="Proteomes" id="UP000017819">
    <property type="component" value="Unassembled WGS sequence"/>
</dbReference>
<dbReference type="SUPFAM" id="SSF53244">
    <property type="entry name" value="MurD-like peptide ligases, peptide-binding domain"/>
    <property type="match status" value="1"/>
</dbReference>
<evidence type="ECO:0000256" key="3">
    <source>
        <dbReference type="ARBA" id="ARBA00004799"/>
    </source>
</evidence>
<feature type="domain" description="Mur ligase central" evidence="24">
    <location>
        <begin position="47"/>
        <end position="263"/>
    </location>
</feature>
<evidence type="ECO:0000313" key="25">
    <source>
        <dbReference type="EMBL" id="ESR25926.1"/>
    </source>
</evidence>
<gene>
    <name evidence="25" type="ORF">N177_1261</name>
</gene>
<dbReference type="PANTHER" id="PTHR11136:SF0">
    <property type="entry name" value="DIHYDROFOLATE SYNTHETASE-RELATED"/>
    <property type="match status" value="1"/>
</dbReference>